<dbReference type="PATRIC" id="fig|94132.3.peg.1853"/>
<dbReference type="RefSeq" id="WP_061498276.1">
    <property type="nucleotide sequence ID" value="NZ_CP010951.1"/>
</dbReference>
<protein>
    <recommendedName>
        <fullName evidence="8">Heme-copper oxidase subunit III family profile domain-containing protein</fullName>
    </recommendedName>
</protein>
<name>A0A127JSX1_9BURK</name>
<evidence type="ECO:0000256" key="3">
    <source>
        <dbReference type="ARBA" id="ARBA00022692"/>
    </source>
</evidence>
<dbReference type="InterPro" id="IPR013833">
    <property type="entry name" value="Cyt_c_oxidase_su3_a-hlx"/>
</dbReference>
<feature type="transmembrane region" description="Helical" evidence="7">
    <location>
        <begin position="194"/>
        <end position="216"/>
    </location>
</feature>
<evidence type="ECO:0000256" key="4">
    <source>
        <dbReference type="ARBA" id="ARBA00022989"/>
    </source>
</evidence>
<feature type="transmembrane region" description="Helical" evidence="7">
    <location>
        <begin position="158"/>
        <end position="182"/>
    </location>
</feature>
<feature type="transmembrane region" description="Helical" evidence="7">
    <location>
        <begin position="50"/>
        <end position="72"/>
    </location>
</feature>
<comment type="similarity">
    <text evidence="2 6">Belongs to the cytochrome c oxidase subunit 3 family.</text>
</comment>
<dbReference type="OrthoDB" id="9808200at2"/>
<gene>
    <name evidence="9" type="ORF">UC35_09095</name>
</gene>
<proteinExistence type="inferred from homology"/>
<dbReference type="Proteomes" id="UP000070433">
    <property type="component" value="Chromosome"/>
</dbReference>
<evidence type="ECO:0000259" key="8">
    <source>
        <dbReference type="PROSITE" id="PS50253"/>
    </source>
</evidence>
<keyword evidence="5 7" id="KW-0472">Membrane</keyword>
<dbReference type="Gene3D" id="1.20.120.80">
    <property type="entry name" value="Cytochrome c oxidase, subunit III, four-helix bundle"/>
    <property type="match status" value="1"/>
</dbReference>
<keyword evidence="10" id="KW-1185">Reference proteome</keyword>
<dbReference type="InterPro" id="IPR000298">
    <property type="entry name" value="Cyt_c_oxidase-like_su3"/>
</dbReference>
<dbReference type="EMBL" id="CP010951">
    <property type="protein sequence ID" value="AMO23015.1"/>
    <property type="molecule type" value="Genomic_DNA"/>
</dbReference>
<evidence type="ECO:0000256" key="6">
    <source>
        <dbReference type="RuleBase" id="RU003376"/>
    </source>
</evidence>
<dbReference type="PROSITE" id="PS50253">
    <property type="entry name" value="COX3"/>
    <property type="match status" value="1"/>
</dbReference>
<dbReference type="GO" id="GO:0019646">
    <property type="term" value="P:aerobic electron transport chain"/>
    <property type="evidence" value="ECO:0007669"/>
    <property type="project" value="InterPro"/>
</dbReference>
<evidence type="ECO:0000256" key="2">
    <source>
        <dbReference type="ARBA" id="ARBA00010581"/>
    </source>
</evidence>
<dbReference type="GO" id="GO:0005886">
    <property type="term" value="C:plasma membrane"/>
    <property type="evidence" value="ECO:0007669"/>
    <property type="project" value="UniProtKB-SubCell"/>
</dbReference>
<feature type="transmembrane region" description="Helical" evidence="7">
    <location>
        <begin position="121"/>
        <end position="138"/>
    </location>
</feature>
<evidence type="ECO:0000313" key="10">
    <source>
        <dbReference type="Proteomes" id="UP000070433"/>
    </source>
</evidence>
<dbReference type="PANTHER" id="PTHR11403">
    <property type="entry name" value="CYTOCHROME C OXIDASE SUBUNIT III"/>
    <property type="match status" value="1"/>
</dbReference>
<evidence type="ECO:0000256" key="5">
    <source>
        <dbReference type="ARBA" id="ARBA00023136"/>
    </source>
</evidence>
<dbReference type="PANTHER" id="PTHR11403:SF10">
    <property type="entry name" value="CYTOCHROME C OXIDASE"/>
    <property type="match status" value="1"/>
</dbReference>
<comment type="subcellular location">
    <subcellularLocation>
        <location evidence="6">Cell membrane</location>
        <topology evidence="6">Multi-pass membrane protein</topology>
    </subcellularLocation>
    <subcellularLocation>
        <location evidence="1">Membrane</location>
        <topology evidence="1">Multi-pass membrane protein</topology>
    </subcellularLocation>
</comment>
<dbReference type="InterPro" id="IPR024791">
    <property type="entry name" value="Cyt_c/ubiquinol_Oxase_su3"/>
</dbReference>
<evidence type="ECO:0000256" key="7">
    <source>
        <dbReference type="SAM" id="Phobius"/>
    </source>
</evidence>
<evidence type="ECO:0000256" key="1">
    <source>
        <dbReference type="ARBA" id="ARBA00004141"/>
    </source>
</evidence>
<feature type="domain" description="Heme-copper oxidase subunit III family profile" evidence="8">
    <location>
        <begin position="1"/>
        <end position="222"/>
    </location>
</feature>
<organism evidence="9 10">
    <name type="scientific">Ramlibacter tataouinensis</name>
    <dbReference type="NCBI Taxonomy" id="94132"/>
    <lineage>
        <taxon>Bacteria</taxon>
        <taxon>Pseudomonadati</taxon>
        <taxon>Pseudomonadota</taxon>
        <taxon>Betaproteobacteria</taxon>
        <taxon>Burkholderiales</taxon>
        <taxon>Comamonadaceae</taxon>
        <taxon>Ramlibacter</taxon>
    </lineage>
</organism>
<dbReference type="GO" id="GO:0004129">
    <property type="term" value="F:cytochrome-c oxidase activity"/>
    <property type="evidence" value="ECO:0007669"/>
    <property type="project" value="InterPro"/>
</dbReference>
<keyword evidence="4 7" id="KW-1133">Transmembrane helix</keyword>
<reference evidence="9 10" key="1">
    <citation type="journal article" date="2014" name="Int. J. Syst. Evol. Microbiol.">
        <title>Ramlibacter solisilvae sp. nov., isolated from forest soil, and emended description of the genus Ramlibacter.</title>
        <authorList>
            <person name="Lee H.J."/>
            <person name="Lee S.H."/>
            <person name="Lee S.S."/>
            <person name="Lee J.S."/>
            <person name="Kim Y."/>
            <person name="Kim S.C."/>
            <person name="Jeon C.O."/>
        </authorList>
    </citation>
    <scope>NUCLEOTIDE SEQUENCE [LARGE SCALE GENOMIC DNA]</scope>
    <source>
        <strain evidence="9 10">5-10</strain>
    </source>
</reference>
<evidence type="ECO:0000313" key="9">
    <source>
        <dbReference type="EMBL" id="AMO23015.1"/>
    </source>
</evidence>
<dbReference type="AlphaFoldDB" id="A0A127JSX1"/>
<dbReference type="Pfam" id="PF00510">
    <property type="entry name" value="COX3"/>
    <property type="match status" value="1"/>
</dbReference>
<dbReference type="InterPro" id="IPR035973">
    <property type="entry name" value="Cyt_c_oxidase_su3-like_sf"/>
</dbReference>
<dbReference type="SUPFAM" id="SSF81452">
    <property type="entry name" value="Cytochrome c oxidase subunit III-like"/>
    <property type="match status" value="1"/>
</dbReference>
<accession>A0A127JSX1</accession>
<feature type="transmembrane region" description="Helical" evidence="7">
    <location>
        <begin position="87"/>
        <end position="109"/>
    </location>
</feature>
<feature type="transmembrane region" description="Helical" evidence="7">
    <location>
        <begin position="6"/>
        <end position="24"/>
    </location>
</feature>
<sequence length="231" mass="25423">MTIGLVSLSLLMVVIVGWLFRQTLNVQPWEAQAVPAAPARVSGHRPMAKVALWVFLGVATSLFALFISAYAMRLSFNDWTPLPQPRLLMLNTAILVGASLAMEWTVRAARRGQPRSVRQGLWVSGLFTFGFLAGQLVVWKQFSDAGFYLTTSAATSFFYLLTAAHGLHVLGGLVAWGLASIRARRVSEVGRVRLVVELCATYWHFLLAVWIVLYALLTSSDFGLAICTTSF</sequence>
<keyword evidence="3 6" id="KW-0812">Transmembrane</keyword>